<evidence type="ECO:0000256" key="3">
    <source>
        <dbReference type="SAM" id="Phobius"/>
    </source>
</evidence>
<protein>
    <recommendedName>
        <fullName evidence="2">Biotin transporter</fullName>
    </recommendedName>
</protein>
<dbReference type="GO" id="GO:0005886">
    <property type="term" value="C:plasma membrane"/>
    <property type="evidence" value="ECO:0007669"/>
    <property type="project" value="UniProtKB-SubCell"/>
</dbReference>
<proteinExistence type="inferred from homology"/>
<feature type="transmembrane region" description="Helical" evidence="3">
    <location>
        <begin position="22"/>
        <end position="40"/>
    </location>
</feature>
<keyword evidence="2" id="KW-1003">Cell membrane</keyword>
<organism evidence="4 5">
    <name type="scientific">Hoeflea halophila</name>
    <dbReference type="NCBI Taxonomy" id="714899"/>
    <lineage>
        <taxon>Bacteria</taxon>
        <taxon>Pseudomonadati</taxon>
        <taxon>Pseudomonadota</taxon>
        <taxon>Alphaproteobacteria</taxon>
        <taxon>Hyphomicrobiales</taxon>
        <taxon>Rhizobiaceae</taxon>
        <taxon>Hoeflea</taxon>
    </lineage>
</organism>
<keyword evidence="2 3" id="KW-0472">Membrane</keyword>
<dbReference type="RefSeq" id="WP_097108110.1">
    <property type="nucleotide sequence ID" value="NZ_OCPC01000003.1"/>
</dbReference>
<dbReference type="Gene3D" id="1.10.1760.20">
    <property type="match status" value="1"/>
</dbReference>
<gene>
    <name evidence="4" type="ORF">SAMN05877838_2534</name>
</gene>
<sequence>MATVPARSFVQSMAPEGAAARYATYGALVLFGSMLIAVAGKVTVPFWPVPATLQTLAIFVIAATFGRKLALATLAAYLVEGAAGLPVFTNGGGLAYFAGPTTGYLAGFVIAAGLTGWAADRGFDRNAFKLFAVNLLGTAIILLLGAAWIAIVFGADKALAWGVGPFIATDVIKAALAAAVVPAGWQIANLFRR</sequence>
<dbReference type="InterPro" id="IPR003784">
    <property type="entry name" value="BioY"/>
</dbReference>
<keyword evidence="2" id="KW-0813">Transport</keyword>
<keyword evidence="5" id="KW-1185">Reference proteome</keyword>
<dbReference type="Pfam" id="PF02632">
    <property type="entry name" value="BioY"/>
    <property type="match status" value="1"/>
</dbReference>
<reference evidence="5" key="1">
    <citation type="submission" date="2017-08" db="EMBL/GenBank/DDBJ databases">
        <authorList>
            <person name="Varghese N."/>
            <person name="Submissions S."/>
        </authorList>
    </citation>
    <scope>NUCLEOTIDE SEQUENCE [LARGE SCALE GENOMIC DNA]</scope>
    <source>
        <strain evidence="5">KCTC 23107</strain>
    </source>
</reference>
<dbReference type="PANTHER" id="PTHR34295">
    <property type="entry name" value="BIOTIN TRANSPORTER BIOY"/>
    <property type="match status" value="1"/>
</dbReference>
<dbReference type="PIRSF" id="PIRSF016661">
    <property type="entry name" value="BioY"/>
    <property type="match status" value="1"/>
</dbReference>
<dbReference type="PANTHER" id="PTHR34295:SF1">
    <property type="entry name" value="BIOTIN TRANSPORTER BIOY"/>
    <property type="match status" value="1"/>
</dbReference>
<feature type="transmembrane region" description="Helical" evidence="3">
    <location>
        <begin position="46"/>
        <end position="62"/>
    </location>
</feature>
<dbReference type="AlphaFoldDB" id="A0A286IC38"/>
<dbReference type="EMBL" id="OCPC01000003">
    <property type="protein sequence ID" value="SOE17631.1"/>
    <property type="molecule type" value="Genomic_DNA"/>
</dbReference>
<evidence type="ECO:0000313" key="5">
    <source>
        <dbReference type="Proteomes" id="UP000219465"/>
    </source>
</evidence>
<dbReference type="GO" id="GO:0015225">
    <property type="term" value="F:biotin transmembrane transporter activity"/>
    <property type="evidence" value="ECO:0007669"/>
    <property type="project" value="UniProtKB-UniRule"/>
</dbReference>
<evidence type="ECO:0000256" key="1">
    <source>
        <dbReference type="ARBA" id="ARBA00010692"/>
    </source>
</evidence>
<dbReference type="Proteomes" id="UP000219465">
    <property type="component" value="Unassembled WGS sequence"/>
</dbReference>
<evidence type="ECO:0000313" key="4">
    <source>
        <dbReference type="EMBL" id="SOE17631.1"/>
    </source>
</evidence>
<comment type="subcellular location">
    <subcellularLocation>
        <location evidence="2">Cell membrane</location>
        <topology evidence="2">Multi-pass membrane protein</topology>
    </subcellularLocation>
</comment>
<feature type="transmembrane region" description="Helical" evidence="3">
    <location>
        <begin position="171"/>
        <end position="191"/>
    </location>
</feature>
<comment type="similarity">
    <text evidence="1 2">Belongs to the BioY family.</text>
</comment>
<keyword evidence="3" id="KW-0812">Transmembrane</keyword>
<evidence type="ECO:0000256" key="2">
    <source>
        <dbReference type="PIRNR" id="PIRNR016661"/>
    </source>
</evidence>
<dbReference type="OrthoDB" id="9803495at2"/>
<feature type="transmembrane region" description="Helical" evidence="3">
    <location>
        <begin position="131"/>
        <end position="151"/>
    </location>
</feature>
<keyword evidence="3" id="KW-1133">Transmembrane helix</keyword>
<feature type="transmembrane region" description="Helical" evidence="3">
    <location>
        <begin position="94"/>
        <end position="119"/>
    </location>
</feature>
<name>A0A286IC38_9HYPH</name>
<accession>A0A286IC38</accession>